<sequence length="25" mass="3159">MWHSFRQYYNQKHSIVVIIQSNNKH</sequence>
<protein>
    <submittedName>
        <fullName evidence="1">Uncharacterized protein</fullName>
    </submittedName>
</protein>
<reference evidence="1" key="1">
    <citation type="submission" date="2014-09" db="EMBL/GenBank/DDBJ databases">
        <authorList>
            <person name="Magalhaes I.L.F."/>
            <person name="Oliveira U."/>
            <person name="Santos F.R."/>
            <person name="Vidigal T.H.D.A."/>
            <person name="Brescovit A.D."/>
            <person name="Santos A.J."/>
        </authorList>
    </citation>
    <scope>NUCLEOTIDE SEQUENCE</scope>
    <source>
        <tissue evidence="1">Shoot tissue taken approximately 20 cm above the soil surface</tissue>
    </source>
</reference>
<dbReference type="AlphaFoldDB" id="A0A0A9BS19"/>
<dbReference type="EMBL" id="GBRH01233945">
    <property type="protein sequence ID" value="JAD63950.1"/>
    <property type="molecule type" value="Transcribed_RNA"/>
</dbReference>
<proteinExistence type="predicted"/>
<accession>A0A0A9BS19</accession>
<organism evidence="1">
    <name type="scientific">Arundo donax</name>
    <name type="common">Giant reed</name>
    <name type="synonym">Donax arundinaceus</name>
    <dbReference type="NCBI Taxonomy" id="35708"/>
    <lineage>
        <taxon>Eukaryota</taxon>
        <taxon>Viridiplantae</taxon>
        <taxon>Streptophyta</taxon>
        <taxon>Embryophyta</taxon>
        <taxon>Tracheophyta</taxon>
        <taxon>Spermatophyta</taxon>
        <taxon>Magnoliopsida</taxon>
        <taxon>Liliopsida</taxon>
        <taxon>Poales</taxon>
        <taxon>Poaceae</taxon>
        <taxon>PACMAD clade</taxon>
        <taxon>Arundinoideae</taxon>
        <taxon>Arundineae</taxon>
        <taxon>Arundo</taxon>
    </lineage>
</organism>
<evidence type="ECO:0000313" key="1">
    <source>
        <dbReference type="EMBL" id="JAD63950.1"/>
    </source>
</evidence>
<name>A0A0A9BS19_ARUDO</name>
<reference evidence="1" key="2">
    <citation type="journal article" date="2015" name="Data Brief">
        <title>Shoot transcriptome of the giant reed, Arundo donax.</title>
        <authorList>
            <person name="Barrero R.A."/>
            <person name="Guerrero F.D."/>
            <person name="Moolhuijzen P."/>
            <person name="Goolsby J.A."/>
            <person name="Tidwell J."/>
            <person name="Bellgard S.E."/>
            <person name="Bellgard M.I."/>
        </authorList>
    </citation>
    <scope>NUCLEOTIDE SEQUENCE</scope>
    <source>
        <tissue evidence="1">Shoot tissue taken approximately 20 cm above the soil surface</tissue>
    </source>
</reference>